<dbReference type="EMBL" id="KK746504">
    <property type="protein sequence ID" value="KFP40412.1"/>
    <property type="molecule type" value="Genomic_DNA"/>
</dbReference>
<dbReference type="AlphaFoldDB" id="A0A091KK25"/>
<organism evidence="2 3">
    <name type="scientific">Chlamydotis macqueenii</name>
    <name type="common">Macqueen's bustard</name>
    <dbReference type="NCBI Taxonomy" id="187382"/>
    <lineage>
        <taxon>Eukaryota</taxon>
        <taxon>Metazoa</taxon>
        <taxon>Chordata</taxon>
        <taxon>Craniata</taxon>
        <taxon>Vertebrata</taxon>
        <taxon>Euteleostomi</taxon>
        <taxon>Archelosauria</taxon>
        <taxon>Archosauria</taxon>
        <taxon>Dinosauria</taxon>
        <taxon>Saurischia</taxon>
        <taxon>Theropoda</taxon>
        <taxon>Coelurosauria</taxon>
        <taxon>Aves</taxon>
        <taxon>Neognathae</taxon>
        <taxon>Neoaves</taxon>
        <taxon>Otidimorphae</taxon>
        <taxon>Otidiformes</taxon>
        <taxon>Otididae</taxon>
        <taxon>Chlamydotis</taxon>
    </lineage>
</organism>
<name>A0A091KK25_9AVES</name>
<evidence type="ECO:0000256" key="1">
    <source>
        <dbReference type="SAM" id="MobiDB-lite"/>
    </source>
</evidence>
<dbReference type="Proteomes" id="UP000053330">
    <property type="component" value="Unassembled WGS sequence"/>
</dbReference>
<protein>
    <submittedName>
        <fullName evidence="2">Uncharacterized protein</fullName>
    </submittedName>
</protein>
<reference evidence="2 3" key="1">
    <citation type="submission" date="2014-04" db="EMBL/GenBank/DDBJ databases">
        <title>Genome evolution of avian class.</title>
        <authorList>
            <person name="Zhang G."/>
            <person name="Li C."/>
        </authorList>
    </citation>
    <scope>NUCLEOTIDE SEQUENCE [LARGE SCALE GENOMIC DNA]</scope>
    <source>
        <strain evidence="2">BGI_N324</strain>
    </source>
</reference>
<feature type="region of interest" description="Disordered" evidence="1">
    <location>
        <begin position="89"/>
        <end position="130"/>
    </location>
</feature>
<feature type="compositionally biased region" description="Basic and acidic residues" evidence="1">
    <location>
        <begin position="99"/>
        <end position="130"/>
    </location>
</feature>
<proteinExistence type="predicted"/>
<gene>
    <name evidence="2" type="ORF">N324_01910</name>
</gene>
<sequence length="130" mass="14071">MSAPASQCAASSLSTLPQRMLPRTSRAIKYIFLDGCRNITASHTPGGAGTHKVYKGSEAKGLGHFLASQKRLPVFRQLCGEAVPAVALGDTHLQNSGQEPKELPDAKEPREDTKGWRMRQAVERSPCKEA</sequence>
<keyword evidence="3" id="KW-1185">Reference proteome</keyword>
<evidence type="ECO:0000313" key="2">
    <source>
        <dbReference type="EMBL" id="KFP40412.1"/>
    </source>
</evidence>
<accession>A0A091KK25</accession>
<evidence type="ECO:0000313" key="3">
    <source>
        <dbReference type="Proteomes" id="UP000053330"/>
    </source>
</evidence>